<gene>
    <name evidence="1" type="ORF">C8F04DRAFT_1033044</name>
</gene>
<dbReference type="SUPFAM" id="SSF52047">
    <property type="entry name" value="RNI-like"/>
    <property type="match status" value="1"/>
</dbReference>
<accession>A0AAD6X5J7</accession>
<name>A0AAD6X5J7_9AGAR</name>
<dbReference type="EMBL" id="JARJCM010000025">
    <property type="protein sequence ID" value="KAJ7039923.1"/>
    <property type="molecule type" value="Genomic_DNA"/>
</dbReference>
<evidence type="ECO:0008006" key="3">
    <source>
        <dbReference type="Google" id="ProtNLM"/>
    </source>
</evidence>
<proteinExistence type="predicted"/>
<reference evidence="1" key="1">
    <citation type="submission" date="2023-03" db="EMBL/GenBank/DDBJ databases">
        <title>Massive genome expansion in bonnet fungi (Mycena s.s.) driven by repeated elements and novel gene families across ecological guilds.</title>
        <authorList>
            <consortium name="Lawrence Berkeley National Laboratory"/>
            <person name="Harder C.B."/>
            <person name="Miyauchi S."/>
            <person name="Viragh M."/>
            <person name="Kuo A."/>
            <person name="Thoen E."/>
            <person name="Andreopoulos B."/>
            <person name="Lu D."/>
            <person name="Skrede I."/>
            <person name="Drula E."/>
            <person name="Henrissat B."/>
            <person name="Morin E."/>
            <person name="Kohler A."/>
            <person name="Barry K."/>
            <person name="LaButti K."/>
            <person name="Morin E."/>
            <person name="Salamov A."/>
            <person name="Lipzen A."/>
            <person name="Mereny Z."/>
            <person name="Hegedus B."/>
            <person name="Baldrian P."/>
            <person name="Stursova M."/>
            <person name="Weitz H."/>
            <person name="Taylor A."/>
            <person name="Grigoriev I.V."/>
            <person name="Nagy L.G."/>
            <person name="Martin F."/>
            <person name="Kauserud H."/>
        </authorList>
    </citation>
    <scope>NUCLEOTIDE SEQUENCE</scope>
    <source>
        <strain evidence="1">CBHHK200</strain>
    </source>
</reference>
<sequence length="550" mass="61630">MTLESPFTSRLGTNYCARDEEVREIQRLIQEPLSHLKRLDEQIAELQKSISSLTEEHNSVSAYVYAHRALLSPIRRLDADVLQEIFVACLPTHRNCVMTAREAPVLLGRICSSWRALSLSTPRLWASLHIAEPLTQRSWGSQIPAHEEVRAELHARRIEISQTWLGRSGQLPLSLSLECGLSDEEVPAFRLPTALQALIPFATRWQHVALAVSSCTLDLLFNLTEADVPLLRTLEITQLFLSQDVEWQSFALLRGPRITSFALTRAGSNTYPLALPLQWENLTSFSLIGRTWSDMHPLTTTIALEILDRCPRLQICNLLLKDDTVPAVSDRAVLELPHLLSLDIICTAGLPIFTPGLIFGSLSLPELRRLTFRDSGNFRGDLSFPFLSVSPRLECLEIDAQIFGRESVVEFSRALPATIQQLHFTGYDSVAMRGIPFFDDALAVLTPSPTQPNVGCPILRELSITCSANLSDDALLRFITARMAARPAALRRVEIQFNREKQLEMQPDLQPFVDAGLEVFTTYIERPHTSEFSAWRGLADGPNADMNSLF</sequence>
<dbReference type="Gene3D" id="3.80.10.10">
    <property type="entry name" value="Ribonuclease Inhibitor"/>
    <property type="match status" value="1"/>
</dbReference>
<organism evidence="1 2">
    <name type="scientific">Mycena alexandri</name>
    <dbReference type="NCBI Taxonomy" id="1745969"/>
    <lineage>
        <taxon>Eukaryota</taxon>
        <taxon>Fungi</taxon>
        <taxon>Dikarya</taxon>
        <taxon>Basidiomycota</taxon>
        <taxon>Agaricomycotina</taxon>
        <taxon>Agaricomycetes</taxon>
        <taxon>Agaricomycetidae</taxon>
        <taxon>Agaricales</taxon>
        <taxon>Marasmiineae</taxon>
        <taxon>Mycenaceae</taxon>
        <taxon>Mycena</taxon>
    </lineage>
</organism>
<dbReference type="Proteomes" id="UP001218188">
    <property type="component" value="Unassembled WGS sequence"/>
</dbReference>
<dbReference type="AlphaFoldDB" id="A0AAD6X5J7"/>
<evidence type="ECO:0000313" key="1">
    <source>
        <dbReference type="EMBL" id="KAJ7039923.1"/>
    </source>
</evidence>
<dbReference type="InterPro" id="IPR032675">
    <property type="entry name" value="LRR_dom_sf"/>
</dbReference>
<keyword evidence="2" id="KW-1185">Reference proteome</keyword>
<comment type="caution">
    <text evidence="1">The sequence shown here is derived from an EMBL/GenBank/DDBJ whole genome shotgun (WGS) entry which is preliminary data.</text>
</comment>
<evidence type="ECO:0000313" key="2">
    <source>
        <dbReference type="Proteomes" id="UP001218188"/>
    </source>
</evidence>
<protein>
    <recommendedName>
        <fullName evidence="3">F-box domain-containing protein</fullName>
    </recommendedName>
</protein>